<keyword evidence="1" id="KW-0812">Transmembrane</keyword>
<dbReference type="AlphaFoldDB" id="A0A5Q2MP22"/>
<feature type="transmembrane region" description="Helical" evidence="1">
    <location>
        <begin position="12"/>
        <end position="31"/>
    </location>
</feature>
<organism evidence="2 3">
    <name type="scientific">Aeromicrobium yanjiei</name>
    <dbReference type="NCBI Taxonomy" id="2662028"/>
    <lineage>
        <taxon>Bacteria</taxon>
        <taxon>Bacillati</taxon>
        <taxon>Actinomycetota</taxon>
        <taxon>Actinomycetes</taxon>
        <taxon>Propionibacteriales</taxon>
        <taxon>Nocardioidaceae</taxon>
        <taxon>Aeromicrobium</taxon>
    </lineage>
</organism>
<feature type="transmembrane region" description="Helical" evidence="1">
    <location>
        <begin position="77"/>
        <end position="95"/>
    </location>
</feature>
<feature type="transmembrane region" description="Helical" evidence="1">
    <location>
        <begin position="210"/>
        <end position="230"/>
    </location>
</feature>
<feature type="transmembrane region" description="Helical" evidence="1">
    <location>
        <begin position="38"/>
        <end position="57"/>
    </location>
</feature>
<reference evidence="2 3" key="1">
    <citation type="submission" date="2019-11" db="EMBL/GenBank/DDBJ databases">
        <authorList>
            <person name="Li J."/>
        </authorList>
    </citation>
    <scope>NUCLEOTIDE SEQUENCE [LARGE SCALE GENOMIC DNA]</scope>
    <source>
        <strain evidence="2 3">MF47</strain>
    </source>
</reference>
<dbReference type="PANTHER" id="PTHR39419:SF1">
    <property type="entry name" value="SLL0814 PROTEIN"/>
    <property type="match status" value="1"/>
</dbReference>
<dbReference type="InterPro" id="IPR007354">
    <property type="entry name" value="CruF-like"/>
</dbReference>
<dbReference type="EMBL" id="CP045737">
    <property type="protein sequence ID" value="QGG43106.1"/>
    <property type="molecule type" value="Genomic_DNA"/>
</dbReference>
<feature type="transmembrane region" description="Helical" evidence="1">
    <location>
        <begin position="107"/>
        <end position="124"/>
    </location>
</feature>
<evidence type="ECO:0000313" key="2">
    <source>
        <dbReference type="EMBL" id="QGG43106.1"/>
    </source>
</evidence>
<dbReference type="PANTHER" id="PTHR39419">
    <property type="entry name" value="SLL0814 PROTEIN"/>
    <property type="match status" value="1"/>
</dbReference>
<gene>
    <name evidence="2" type="ORF">GEV26_01360</name>
</gene>
<feature type="transmembrane region" description="Helical" evidence="1">
    <location>
        <begin position="154"/>
        <end position="172"/>
    </location>
</feature>
<keyword evidence="3" id="KW-1185">Reference proteome</keyword>
<evidence type="ECO:0000256" key="1">
    <source>
        <dbReference type="SAM" id="Phobius"/>
    </source>
</evidence>
<feature type="transmembrane region" description="Helical" evidence="1">
    <location>
        <begin position="184"/>
        <end position="204"/>
    </location>
</feature>
<name>A0A5Q2MP22_9ACTN</name>
<dbReference type="KEGG" id="aef:GEV26_01360"/>
<evidence type="ECO:0000313" key="3">
    <source>
        <dbReference type="Proteomes" id="UP000392064"/>
    </source>
</evidence>
<proteinExistence type="predicted"/>
<dbReference type="Pfam" id="PF04240">
    <property type="entry name" value="Caroten_synth"/>
    <property type="match status" value="1"/>
</dbReference>
<protein>
    <submittedName>
        <fullName evidence="2">Carotenoid biosynthesis protein</fullName>
    </submittedName>
</protein>
<dbReference type="Proteomes" id="UP000392064">
    <property type="component" value="Chromosome"/>
</dbReference>
<sequence length="238" mass="24933">MVFPFTDGGSNRLTILSVVLLSAAALVHVTATRGGTSALGLLVVAGGGGLVAEAVGVHTGVPFGSYDYTGTLGPEVLGVPAVVPLAWLMMAYPALVAARRLAGSRRLLVPLIAGWALTTWDVFLDPQMVDAGHWRWDDPTPSLPGVEDIPLTNFAGWLVVAVLMCAALDRVVARRPGVTTDRDLLPLTVFLWTYASSVLAHAAFFGRPPVALVGGLLMGTVAIPLAVLLARHRRRAGS</sequence>
<keyword evidence="1" id="KW-0472">Membrane</keyword>
<keyword evidence="1" id="KW-1133">Transmembrane helix</keyword>
<accession>A0A5Q2MP22</accession>